<evidence type="ECO:0000256" key="2">
    <source>
        <dbReference type="SAM" id="Phobius"/>
    </source>
</evidence>
<protein>
    <recommendedName>
        <fullName evidence="5">Sodium:proton antiporter</fullName>
    </recommendedName>
</protein>
<feature type="region of interest" description="Disordered" evidence="1">
    <location>
        <begin position="1"/>
        <end position="28"/>
    </location>
</feature>
<dbReference type="Proteomes" id="UP001501094">
    <property type="component" value="Unassembled WGS sequence"/>
</dbReference>
<name>A0ABP4ZFH3_9MICO</name>
<accession>A0ABP4ZFH3</accession>
<dbReference type="InterPro" id="IPR046291">
    <property type="entry name" value="DUF6328"/>
</dbReference>
<gene>
    <name evidence="3" type="ORF">GCM10009751_09710</name>
</gene>
<evidence type="ECO:0000313" key="4">
    <source>
        <dbReference type="Proteomes" id="UP001501094"/>
    </source>
</evidence>
<dbReference type="RefSeq" id="WP_344100132.1">
    <property type="nucleotide sequence ID" value="NZ_BAAANL010000002.1"/>
</dbReference>
<evidence type="ECO:0000313" key="3">
    <source>
        <dbReference type="EMBL" id="GAA1854966.1"/>
    </source>
</evidence>
<keyword evidence="2" id="KW-0812">Transmembrane</keyword>
<keyword evidence="2" id="KW-0472">Membrane</keyword>
<feature type="transmembrane region" description="Helical" evidence="2">
    <location>
        <begin position="142"/>
        <end position="161"/>
    </location>
</feature>
<feature type="transmembrane region" description="Helical" evidence="2">
    <location>
        <begin position="115"/>
        <end position="136"/>
    </location>
</feature>
<evidence type="ECO:0000256" key="1">
    <source>
        <dbReference type="SAM" id="MobiDB-lite"/>
    </source>
</evidence>
<keyword evidence="4" id="KW-1185">Reference proteome</keyword>
<dbReference type="EMBL" id="BAAANL010000002">
    <property type="protein sequence ID" value="GAA1854966.1"/>
    <property type="molecule type" value="Genomic_DNA"/>
</dbReference>
<comment type="caution">
    <text evidence="3">The sequence shown here is derived from an EMBL/GenBank/DDBJ whole genome shotgun (WGS) entry which is preliminary data.</text>
</comment>
<evidence type="ECO:0008006" key="5">
    <source>
        <dbReference type="Google" id="ProtNLM"/>
    </source>
</evidence>
<dbReference type="Pfam" id="PF19853">
    <property type="entry name" value="DUF6328"/>
    <property type="match status" value="1"/>
</dbReference>
<keyword evidence="2" id="KW-1133">Transmembrane helix</keyword>
<proteinExistence type="predicted"/>
<feature type="compositionally biased region" description="Basic and acidic residues" evidence="1">
    <location>
        <begin position="8"/>
        <end position="28"/>
    </location>
</feature>
<reference evidence="4" key="1">
    <citation type="journal article" date="2019" name="Int. J. Syst. Evol. Microbiol.">
        <title>The Global Catalogue of Microorganisms (GCM) 10K type strain sequencing project: providing services to taxonomists for standard genome sequencing and annotation.</title>
        <authorList>
            <consortium name="The Broad Institute Genomics Platform"/>
            <consortium name="The Broad Institute Genome Sequencing Center for Infectious Disease"/>
            <person name="Wu L."/>
            <person name="Ma J."/>
        </authorList>
    </citation>
    <scope>NUCLEOTIDE SEQUENCE [LARGE SCALE GENOMIC DNA]</scope>
    <source>
        <strain evidence="4">JCM 14326</strain>
    </source>
</reference>
<sequence length="169" mass="18445">MAAAAAGRGKDTGRNTRTDDDEHPSPERITRNWNELLQELRVMQTGVQILTGFLLTVPFSARFEALASHQRVLYLAVLAGSLLTTCLIVAPVAFHRTLFRQRKREWLVRMADRCARLGLASFGLVSGGVTLLVFDVVAGTTAAWIAAAAVVLLFAAFWFGVPRLAHRGG</sequence>
<feature type="transmembrane region" description="Helical" evidence="2">
    <location>
        <begin position="73"/>
        <end position="94"/>
    </location>
</feature>
<organism evidence="3 4">
    <name type="scientific">Myceligenerans crystallogenes</name>
    <dbReference type="NCBI Taxonomy" id="316335"/>
    <lineage>
        <taxon>Bacteria</taxon>
        <taxon>Bacillati</taxon>
        <taxon>Actinomycetota</taxon>
        <taxon>Actinomycetes</taxon>
        <taxon>Micrococcales</taxon>
        <taxon>Promicromonosporaceae</taxon>
        <taxon>Myceligenerans</taxon>
    </lineage>
</organism>
<feature type="transmembrane region" description="Helical" evidence="2">
    <location>
        <begin position="40"/>
        <end position="61"/>
    </location>
</feature>